<protein>
    <recommendedName>
        <fullName evidence="3">Lipoprotein</fullName>
    </recommendedName>
</protein>
<organism evidence="1 2">
    <name type="scientific">Lunatimonas lonarensis</name>
    <dbReference type="NCBI Taxonomy" id="1232681"/>
    <lineage>
        <taxon>Bacteria</taxon>
        <taxon>Pseudomonadati</taxon>
        <taxon>Bacteroidota</taxon>
        <taxon>Cytophagia</taxon>
        <taxon>Cytophagales</taxon>
        <taxon>Cyclobacteriaceae</taxon>
    </lineage>
</organism>
<dbReference type="EMBL" id="AQHR01000043">
    <property type="protein sequence ID" value="EON78044.1"/>
    <property type="molecule type" value="Genomic_DNA"/>
</dbReference>
<dbReference type="RefSeq" id="WP_010853607.1">
    <property type="nucleotide sequence ID" value="NZ_AQHR01000043.1"/>
</dbReference>
<accession>R7ZVK5</accession>
<dbReference type="STRING" id="1232681.ADIS_1464"/>
<evidence type="ECO:0000313" key="1">
    <source>
        <dbReference type="EMBL" id="EON78044.1"/>
    </source>
</evidence>
<dbReference type="AlphaFoldDB" id="R7ZVK5"/>
<keyword evidence="2" id="KW-1185">Reference proteome</keyword>
<evidence type="ECO:0008006" key="3">
    <source>
        <dbReference type="Google" id="ProtNLM"/>
    </source>
</evidence>
<sequence length="354" mass="41404">MNKISLAALIIAIYSCGQNNNIGYQETISNELSNIEILKGKEVPNLEVLNIETVGIVDTMLMIVSKYDPFFHFYGLNGLSYLGSFGESGEGPNDFIYPWYNNQYTKDKNEIYFYVSDFTKNNLSKINLAKSLETGEVNLEWSKRLPSKLMRGYTNIFINNDSMVYGHYRGPYQENLGRFFKFKINENQISWSGYFPKLNKNISFENYPRIYYSFVGFNQEKNIIASAMQHLNRLEFLDSNLKIQKYLSFESHLGYIPSPDNIRTLDSHIFFNSSYSGKKFFYSLSINDKTESYIKNKGNMQLYVFTWEGELHKIFLLDKMYLGYFAIDEDNSIMYVVNFGEDKEEKPLLQYQIK</sequence>
<name>R7ZVK5_9BACT</name>
<proteinExistence type="predicted"/>
<dbReference type="OrthoDB" id="635278at2"/>
<dbReference type="PROSITE" id="PS51257">
    <property type="entry name" value="PROKAR_LIPOPROTEIN"/>
    <property type="match status" value="1"/>
</dbReference>
<comment type="caution">
    <text evidence="1">The sequence shown here is derived from an EMBL/GenBank/DDBJ whole genome shotgun (WGS) entry which is preliminary data.</text>
</comment>
<dbReference type="Proteomes" id="UP000013909">
    <property type="component" value="Unassembled WGS sequence"/>
</dbReference>
<gene>
    <name evidence="1" type="ORF">ADIS_1464</name>
</gene>
<dbReference type="Pfam" id="PF15869">
    <property type="entry name" value="TolB_like"/>
    <property type="match status" value="1"/>
</dbReference>
<evidence type="ECO:0000313" key="2">
    <source>
        <dbReference type="Proteomes" id="UP000013909"/>
    </source>
</evidence>
<reference evidence="1 2" key="1">
    <citation type="submission" date="2013-02" db="EMBL/GenBank/DDBJ databases">
        <title>A novel strain isolated from Lonar lake, Maharashtra, India.</title>
        <authorList>
            <person name="Singh A."/>
        </authorList>
    </citation>
    <scope>NUCLEOTIDE SEQUENCE [LARGE SCALE GENOMIC DNA]</scope>
    <source>
        <strain evidence="1 2">AK24</strain>
    </source>
</reference>